<keyword evidence="3" id="KW-1185">Reference proteome</keyword>
<accession>A0ABP9R025</accession>
<dbReference type="Gene3D" id="3.40.50.2000">
    <property type="entry name" value="Glycogen Phosphorylase B"/>
    <property type="match status" value="2"/>
</dbReference>
<feature type="domain" description="Glycosyltransferase subfamily 4-like N-terminal" evidence="1">
    <location>
        <begin position="27"/>
        <end position="199"/>
    </location>
</feature>
<organism evidence="2 3">
    <name type="scientific">Viridibacterium curvum</name>
    <dbReference type="NCBI Taxonomy" id="1101404"/>
    <lineage>
        <taxon>Bacteria</taxon>
        <taxon>Pseudomonadati</taxon>
        <taxon>Pseudomonadota</taxon>
        <taxon>Betaproteobacteria</taxon>
        <taxon>Rhodocyclales</taxon>
        <taxon>Rhodocyclaceae</taxon>
        <taxon>Viridibacterium</taxon>
    </lineage>
</organism>
<proteinExistence type="predicted"/>
<evidence type="ECO:0000259" key="1">
    <source>
        <dbReference type="Pfam" id="PF13579"/>
    </source>
</evidence>
<dbReference type="PANTHER" id="PTHR12526">
    <property type="entry name" value="GLYCOSYLTRANSFERASE"/>
    <property type="match status" value="1"/>
</dbReference>
<evidence type="ECO:0000313" key="3">
    <source>
        <dbReference type="Proteomes" id="UP001500547"/>
    </source>
</evidence>
<reference evidence="3" key="1">
    <citation type="journal article" date="2019" name="Int. J. Syst. Evol. Microbiol.">
        <title>The Global Catalogue of Microorganisms (GCM) 10K type strain sequencing project: providing services to taxonomists for standard genome sequencing and annotation.</title>
        <authorList>
            <consortium name="The Broad Institute Genomics Platform"/>
            <consortium name="The Broad Institute Genome Sequencing Center for Infectious Disease"/>
            <person name="Wu L."/>
            <person name="Ma J."/>
        </authorList>
    </citation>
    <scope>NUCLEOTIDE SEQUENCE [LARGE SCALE GENOMIC DNA]</scope>
    <source>
        <strain evidence="3">JCM 18715</strain>
    </source>
</reference>
<comment type="caution">
    <text evidence="2">The sequence shown here is derived from an EMBL/GenBank/DDBJ whole genome shotgun (WGS) entry which is preliminary data.</text>
</comment>
<evidence type="ECO:0000313" key="2">
    <source>
        <dbReference type="EMBL" id="GAA5169790.1"/>
    </source>
</evidence>
<dbReference type="Pfam" id="PF13692">
    <property type="entry name" value="Glyco_trans_1_4"/>
    <property type="match status" value="1"/>
</dbReference>
<protein>
    <recommendedName>
        <fullName evidence="1">Glycosyltransferase subfamily 4-like N-terminal domain-containing protein</fullName>
    </recommendedName>
</protein>
<dbReference type="InterPro" id="IPR028098">
    <property type="entry name" value="Glyco_trans_4-like_N"/>
</dbReference>
<gene>
    <name evidence="2" type="ORF">GCM10025770_31790</name>
</gene>
<dbReference type="EMBL" id="BAABLD010000015">
    <property type="protein sequence ID" value="GAA5169790.1"/>
    <property type="molecule type" value="Genomic_DNA"/>
</dbReference>
<name>A0ABP9R025_9RHOO</name>
<dbReference type="SUPFAM" id="SSF53756">
    <property type="entry name" value="UDP-Glycosyltransferase/glycogen phosphorylase"/>
    <property type="match status" value="1"/>
</dbReference>
<dbReference type="Pfam" id="PF13579">
    <property type="entry name" value="Glyco_trans_4_4"/>
    <property type="match status" value="1"/>
</dbReference>
<sequence length="406" mass="44785">MTGDMRIFYSTTDVYPAYRVDLRELFGEALAARGVATKWLMAGSDASEGTRHEYCGQPVRLPPRLGAGWPARTLLNRLLFIAFDMLLVWRNFRCSQIQIVQCRDKFFASSLAAVLTRLMGKPFVYWCSYPFPEHHIEVGLSRGGIKGRLQYLKGRLEQALLYRFIIPRATHSFVQTEQMARDIAAYGVPMARMTAVPMGVPERLLGWASKASVKIVAGRIVYVGTLGAVRRLEMLIEAFARLRADMPAARLVVVGEGDYPHERVALEALADRLGVADAVTFTGFLPIEEAWAYAASAAVCVSPIHPSRVLLAGSPTKLFEYMALGRPVVCNSHPDQSSVIAESGAGLCVEWDAGAFAEAMRWMLANPAEAEAMGARGPAWVAANRTYPILAEIVLRKYQEILGVSR</sequence>
<dbReference type="Proteomes" id="UP001500547">
    <property type="component" value="Unassembled WGS sequence"/>
</dbReference>
<dbReference type="PANTHER" id="PTHR12526:SF636">
    <property type="entry name" value="BLL3647 PROTEIN"/>
    <property type="match status" value="1"/>
</dbReference>